<dbReference type="PANTHER" id="PTHR38032:SF1">
    <property type="entry name" value="RNA-BINDING PROTEIN KHPB N-TERMINAL DOMAIN-CONTAINING PROTEIN"/>
    <property type="match status" value="1"/>
</dbReference>
<dbReference type="InterPro" id="IPR032782">
    <property type="entry name" value="KhpB_N"/>
</dbReference>
<dbReference type="InterPro" id="IPR046865">
    <property type="entry name" value="FapA_b_solenoid"/>
</dbReference>
<dbReference type="AlphaFoldDB" id="B5RL93"/>
<dbReference type="STRING" id="412419.BDU_270"/>
<dbReference type="Gene3D" id="3.30.30.80">
    <property type="entry name" value="probable RNA-binding protein from clostridium symbiosum atcc 14940"/>
    <property type="match status" value="1"/>
</dbReference>
<dbReference type="SMART" id="SM01245">
    <property type="entry name" value="Jag_N"/>
    <property type="match status" value="1"/>
</dbReference>
<dbReference type="OrthoDB" id="9816426at2"/>
<accession>B5RL93</accession>
<sequence>MTDIGDFADLREKIRRYLERENKVRLIEIEADTLEEALNDASLELSVPYKDLDYEILVRGNNGIFGYGEKKWRIVAYKNSYSKFGVLDVLSSQSESDESISLDGKFFIRRSAKGVFLKVTPAQGGGSVVTFKDVMDKFASYSNIKNLDKNFVRTIVENASGEYERVSDFDAELAESVTMMVHISEDSMSVTIEFTTPGPNGAEVLEKDIFNILKKYGVVDKALLRNKIKEFVDYPFYGESIEMAKGVNSVKGRDAYVNFVVKSKYSAEYGAMGNEFRNVNKGDELAEIVPLSRGIDGYTVFGKILKAESGRELNLVLGENTLREGNKILAGCDGYIFIENGIIAVHNVYVVDGDVGPATGNIVNNGMVLIKGSILDGYNVMAKSGIEVNGLVGRCNLSTDGSIVLRSGANGKGGSEIYAKKSIKSKFLENVDVRCEGNIEVVRGIVNSVVSCTKKVLCIGKKSKIVGSDIHAREEVRAYSIGSEGNAETAVCVGCDPEIKSLLSRFNEYLVKIEKRLEVLTKDISALKKNIQITVDKAEKSLKIDSCNELINERDILILEIKMVKDKQESLQRALENSKTDGKIFVEYIAYAGVKLYIKDAYYELPRDYHNITFVEDDGIIKMVAYVPFESR</sequence>
<proteinExistence type="predicted"/>
<evidence type="ECO:0000259" key="1">
    <source>
        <dbReference type="SMART" id="SM01245"/>
    </source>
</evidence>
<reference evidence="2 3" key="1">
    <citation type="journal article" date="2008" name="PLoS Genet.">
        <title>The genome of Borrelia recurrentis, the agent of deadly louse-borne relapsing fever, is a degraded subset of tick-borne Borrelia duttonii.</title>
        <authorList>
            <person name="Lescot M."/>
            <person name="Audic S."/>
            <person name="Robert C."/>
            <person name="Nguyen T.T."/>
            <person name="Blanc G."/>
            <person name="Cutler S.J."/>
            <person name="Wincker P."/>
            <person name="Couloux A."/>
            <person name="Claverie J.-M."/>
            <person name="Raoult D."/>
            <person name="Drancourt M."/>
        </authorList>
    </citation>
    <scope>NUCLEOTIDE SEQUENCE [LARGE SCALE GENOMIC DNA]</scope>
    <source>
        <strain evidence="2 3">Ly</strain>
    </source>
</reference>
<dbReference type="eggNOG" id="COG1315">
    <property type="taxonomic scope" value="Bacteria"/>
</dbReference>
<dbReference type="Proteomes" id="UP000000611">
    <property type="component" value="Chromosome"/>
</dbReference>
<dbReference type="Pfam" id="PF14804">
    <property type="entry name" value="Jag_N"/>
    <property type="match status" value="1"/>
</dbReference>
<keyword evidence="3" id="KW-1185">Reference proteome</keyword>
<organism evidence="2 3">
    <name type="scientific">Borrelia duttonii (strain Ly)</name>
    <dbReference type="NCBI Taxonomy" id="412419"/>
    <lineage>
        <taxon>Bacteria</taxon>
        <taxon>Pseudomonadati</taxon>
        <taxon>Spirochaetota</taxon>
        <taxon>Spirochaetia</taxon>
        <taxon>Spirochaetales</taxon>
        <taxon>Borreliaceae</taxon>
        <taxon>Borrelia</taxon>
    </lineage>
</organism>
<dbReference type="HOGENOM" id="CLU_026157_1_0_12"/>
<evidence type="ECO:0000313" key="3">
    <source>
        <dbReference type="Proteomes" id="UP000000611"/>
    </source>
</evidence>
<name>B5RL93_BORDL</name>
<dbReference type="PANTHER" id="PTHR38032">
    <property type="entry name" value="POLYMERASE-RELATED"/>
    <property type="match status" value="1"/>
</dbReference>
<feature type="domain" description="RNA-binding protein KhpB N-terminal" evidence="1">
    <location>
        <begin position="28"/>
        <end position="79"/>
    </location>
</feature>
<protein>
    <submittedName>
        <fullName evidence="2">Uncharacterized conserved protein</fullName>
    </submittedName>
</protein>
<evidence type="ECO:0000313" key="2">
    <source>
        <dbReference type="EMBL" id="ACH93222.1"/>
    </source>
</evidence>
<dbReference type="KEGG" id="bdu:BDU_270"/>
<dbReference type="InterPro" id="IPR005646">
    <property type="entry name" value="FapA"/>
</dbReference>
<dbReference type="EMBL" id="CP000976">
    <property type="protein sequence ID" value="ACH93222.1"/>
    <property type="molecule type" value="Genomic_DNA"/>
</dbReference>
<dbReference type="RefSeq" id="WP_012538033.1">
    <property type="nucleotide sequence ID" value="NC_011229.1"/>
</dbReference>
<dbReference type="Pfam" id="PF03961">
    <property type="entry name" value="FapA"/>
    <property type="match status" value="1"/>
</dbReference>
<gene>
    <name evidence="2" type="ordered locus">BDU_270</name>
</gene>
<dbReference type="InterPro" id="IPR046866">
    <property type="entry name" value="FapA_N"/>
</dbReference>
<dbReference type="Pfam" id="PF20250">
    <property type="entry name" value="FapA_N"/>
    <property type="match status" value="1"/>
</dbReference>
<dbReference type="InterPro" id="IPR038247">
    <property type="entry name" value="Jag_N_dom_sf"/>
</dbReference>